<dbReference type="eggNOG" id="ENOG502S930">
    <property type="taxonomic scope" value="Eukaryota"/>
</dbReference>
<dbReference type="Proteomes" id="UP000002630">
    <property type="component" value="Linkage Group LG25"/>
</dbReference>
<dbReference type="Gene3D" id="1.10.238.10">
    <property type="entry name" value="EF-hand"/>
    <property type="match status" value="1"/>
</dbReference>
<feature type="region of interest" description="Disordered" evidence="2">
    <location>
        <begin position="175"/>
        <end position="207"/>
    </location>
</feature>
<accession>D8LL71</accession>
<gene>
    <name evidence="3" type="ORF">Esi_0340_0010</name>
</gene>
<dbReference type="EMBL" id="FN648532">
    <property type="protein sequence ID" value="CBN76131.1"/>
    <property type="molecule type" value="Genomic_DNA"/>
</dbReference>
<feature type="compositionally biased region" description="Low complexity" evidence="2">
    <location>
        <begin position="175"/>
        <end position="190"/>
    </location>
</feature>
<dbReference type="SUPFAM" id="SSF47473">
    <property type="entry name" value="EF-hand"/>
    <property type="match status" value="1"/>
</dbReference>
<sequence>MDSAKFFKLMGDSGLTGKSLTRTDCDLIFTKTCSSSGCVKKIHYDAFRKFAIANLAAKLGADESAVMSKIASVTGVSSSGTVAQASRFHDDKSTYTGSHAAGGPTHVDQRVSLESLANRGSADVRGVQASVYKLDPNAVYRPSMDGNDDASRRRSSGSIAAGSAVVSPMIPNAAAQNAAPKRASRGSVGSSSGGTATGADRRKSSLSAAGGTIAGSANKKGGVYDRLCDQKSYTGVYAERFKGEGGRINGDTVNDGVAFSGNTNSGGDHAVRDLSQICNRG</sequence>
<dbReference type="PANTHER" id="PTHR12932">
    <property type="entry name" value="P25 ALPHA-RELATED"/>
    <property type="match status" value="1"/>
</dbReference>
<name>D8LL71_ECTSI</name>
<evidence type="ECO:0000256" key="1">
    <source>
        <dbReference type="ARBA" id="ARBA00010994"/>
    </source>
</evidence>
<dbReference type="PANTHER" id="PTHR12932:SF9">
    <property type="entry name" value="TUBULIN POLYMERIZATION-PROMOTING PROTEIN HOMOLOG"/>
    <property type="match status" value="1"/>
</dbReference>
<evidence type="ECO:0000313" key="4">
    <source>
        <dbReference type="Proteomes" id="UP000002630"/>
    </source>
</evidence>
<dbReference type="Pfam" id="PF05517">
    <property type="entry name" value="p25-alpha"/>
    <property type="match status" value="1"/>
</dbReference>
<dbReference type="GO" id="GO:0015631">
    <property type="term" value="F:tubulin binding"/>
    <property type="evidence" value="ECO:0007669"/>
    <property type="project" value="InterPro"/>
</dbReference>
<dbReference type="GO" id="GO:0046785">
    <property type="term" value="P:microtubule polymerization"/>
    <property type="evidence" value="ECO:0007669"/>
    <property type="project" value="InterPro"/>
</dbReference>
<dbReference type="GO" id="GO:0001578">
    <property type="term" value="P:microtubule bundle formation"/>
    <property type="evidence" value="ECO:0007669"/>
    <property type="project" value="TreeGrafter"/>
</dbReference>
<dbReference type="InterPro" id="IPR011992">
    <property type="entry name" value="EF-hand-dom_pair"/>
</dbReference>
<evidence type="ECO:0000313" key="3">
    <source>
        <dbReference type="EMBL" id="CBN76131.1"/>
    </source>
</evidence>
<dbReference type="OrthoDB" id="200983at2759"/>
<feature type="region of interest" description="Disordered" evidence="2">
    <location>
        <begin position="138"/>
        <end position="163"/>
    </location>
</feature>
<comment type="similarity">
    <text evidence="1">Belongs to the TPPP family.</text>
</comment>
<dbReference type="InParanoid" id="D8LL71"/>
<dbReference type="InterPro" id="IPR008907">
    <property type="entry name" value="TPP/p25"/>
</dbReference>
<proteinExistence type="inferred from homology"/>
<protein>
    <submittedName>
        <fullName evidence="3">Uncharacterized protein</fullName>
    </submittedName>
</protein>
<dbReference type="EMBL" id="FN649750">
    <property type="protein sequence ID" value="CBN76131.1"/>
    <property type="molecule type" value="Genomic_DNA"/>
</dbReference>
<organism evidence="3 4">
    <name type="scientific">Ectocarpus siliculosus</name>
    <name type="common">Brown alga</name>
    <name type="synonym">Conferva siliculosa</name>
    <dbReference type="NCBI Taxonomy" id="2880"/>
    <lineage>
        <taxon>Eukaryota</taxon>
        <taxon>Sar</taxon>
        <taxon>Stramenopiles</taxon>
        <taxon>Ochrophyta</taxon>
        <taxon>PX clade</taxon>
        <taxon>Phaeophyceae</taxon>
        <taxon>Ectocarpales</taxon>
        <taxon>Ectocarpaceae</taxon>
        <taxon>Ectocarpus</taxon>
    </lineage>
</organism>
<evidence type="ECO:0000256" key="2">
    <source>
        <dbReference type="SAM" id="MobiDB-lite"/>
    </source>
</evidence>
<dbReference type="GO" id="GO:0032273">
    <property type="term" value="P:positive regulation of protein polymerization"/>
    <property type="evidence" value="ECO:0007669"/>
    <property type="project" value="TreeGrafter"/>
</dbReference>
<reference evidence="3 4" key="1">
    <citation type="journal article" date="2010" name="Nature">
        <title>The Ectocarpus genome and the independent evolution of multicellularity in brown algae.</title>
        <authorList>
            <person name="Cock J.M."/>
            <person name="Sterck L."/>
            <person name="Rouze P."/>
            <person name="Scornet D."/>
            <person name="Allen A.E."/>
            <person name="Amoutzias G."/>
            <person name="Anthouard V."/>
            <person name="Artiguenave F."/>
            <person name="Aury J.M."/>
            <person name="Badger J.H."/>
            <person name="Beszteri B."/>
            <person name="Billiau K."/>
            <person name="Bonnet E."/>
            <person name="Bothwell J.H."/>
            <person name="Bowler C."/>
            <person name="Boyen C."/>
            <person name="Brownlee C."/>
            <person name="Carrano C.J."/>
            <person name="Charrier B."/>
            <person name="Cho G.Y."/>
            <person name="Coelho S.M."/>
            <person name="Collen J."/>
            <person name="Corre E."/>
            <person name="Da Silva C."/>
            <person name="Delage L."/>
            <person name="Delaroque N."/>
            <person name="Dittami S.M."/>
            <person name="Doulbeau S."/>
            <person name="Elias M."/>
            <person name="Farnham G."/>
            <person name="Gachon C.M."/>
            <person name="Gschloessl B."/>
            <person name="Heesch S."/>
            <person name="Jabbari K."/>
            <person name="Jubin C."/>
            <person name="Kawai H."/>
            <person name="Kimura K."/>
            <person name="Kloareg B."/>
            <person name="Kupper F.C."/>
            <person name="Lang D."/>
            <person name="Le Bail A."/>
            <person name="Leblanc C."/>
            <person name="Lerouge P."/>
            <person name="Lohr M."/>
            <person name="Lopez P.J."/>
            <person name="Martens C."/>
            <person name="Maumus F."/>
            <person name="Michel G."/>
            <person name="Miranda-Saavedra D."/>
            <person name="Morales J."/>
            <person name="Moreau H."/>
            <person name="Motomura T."/>
            <person name="Nagasato C."/>
            <person name="Napoli C.A."/>
            <person name="Nelson D.R."/>
            <person name="Nyvall-Collen P."/>
            <person name="Peters A.F."/>
            <person name="Pommier C."/>
            <person name="Potin P."/>
            <person name="Poulain J."/>
            <person name="Quesneville H."/>
            <person name="Read B."/>
            <person name="Rensing S.A."/>
            <person name="Ritter A."/>
            <person name="Rousvoal S."/>
            <person name="Samanta M."/>
            <person name="Samson G."/>
            <person name="Schroeder D.C."/>
            <person name="Segurens B."/>
            <person name="Strittmatter M."/>
            <person name="Tonon T."/>
            <person name="Tregear J.W."/>
            <person name="Valentin K."/>
            <person name="von Dassow P."/>
            <person name="Yamagishi T."/>
            <person name="Van de Peer Y."/>
            <person name="Wincker P."/>
        </authorList>
    </citation>
    <scope>NUCLEOTIDE SEQUENCE [LARGE SCALE GENOMIC DNA]</scope>
    <source>
        <strain evidence="4">Ec32 / CCAP1310/4</strain>
    </source>
</reference>
<dbReference type="AlphaFoldDB" id="D8LL71"/>
<keyword evidence="4" id="KW-1185">Reference proteome</keyword>
<dbReference type="GO" id="GO:0005874">
    <property type="term" value="C:microtubule"/>
    <property type="evidence" value="ECO:0007669"/>
    <property type="project" value="TreeGrafter"/>
</dbReference>